<comment type="function">
    <text evidence="9">Subunit of the oligosaccharyl transferase (OST) complex that catalyzes the initial transfer of a defined glycan (Glc(3)Man(9)GlcNAc(2) in eukaryotes) from the lipid carrier dolichol-pyrophosphate to an asparagine residue within an Asn-X-Ser/Thr consensus motif in nascent polypeptide chains, the first step in protein N-glycosylation. N-glycosylation occurs cotranslationally and the complex associates with the Sec61 complex at the channel-forming translocon complex that mediates protein translocation across the endoplasmic reticulum (ER).</text>
</comment>
<evidence type="ECO:0000256" key="7">
    <source>
        <dbReference type="ARBA" id="ARBA00022989"/>
    </source>
</evidence>
<organism evidence="12 13">
    <name type="scientific">Parthenolecanium corni</name>
    <dbReference type="NCBI Taxonomy" id="536013"/>
    <lineage>
        <taxon>Eukaryota</taxon>
        <taxon>Metazoa</taxon>
        <taxon>Ecdysozoa</taxon>
        <taxon>Arthropoda</taxon>
        <taxon>Hexapoda</taxon>
        <taxon>Insecta</taxon>
        <taxon>Pterygota</taxon>
        <taxon>Neoptera</taxon>
        <taxon>Paraneoptera</taxon>
        <taxon>Hemiptera</taxon>
        <taxon>Sternorrhyncha</taxon>
        <taxon>Coccoidea</taxon>
        <taxon>Coccidae</taxon>
        <taxon>Parthenolecanium</taxon>
    </lineage>
</organism>
<comment type="subcellular location">
    <subcellularLocation>
        <location evidence="1 9">Endoplasmic reticulum membrane</location>
        <topology evidence="1 9">Single-pass type I membrane protein</topology>
    </subcellularLocation>
</comment>
<name>A0AAN9THK1_9HEMI</name>
<feature type="domain" description="OST48 middle" evidence="11">
    <location>
        <begin position="294"/>
        <end position="431"/>
    </location>
</feature>
<feature type="signal peptide" evidence="9">
    <location>
        <begin position="1"/>
        <end position="19"/>
    </location>
</feature>
<comment type="caution">
    <text evidence="12">The sequence shown here is derived from an EMBL/GenBank/DDBJ whole genome shotgun (WGS) entry which is preliminary data.</text>
</comment>
<dbReference type="GO" id="GO:0008250">
    <property type="term" value="C:oligosaccharyltransferase complex"/>
    <property type="evidence" value="ECO:0007669"/>
    <property type="project" value="TreeGrafter"/>
</dbReference>
<dbReference type="EMBL" id="JBBCAQ010000022">
    <property type="protein sequence ID" value="KAK7590080.1"/>
    <property type="molecule type" value="Genomic_DNA"/>
</dbReference>
<dbReference type="InterPro" id="IPR055457">
    <property type="entry name" value="OST48_N"/>
</dbReference>
<evidence type="ECO:0000256" key="4">
    <source>
        <dbReference type="ARBA" id="ARBA00013350"/>
    </source>
</evidence>
<evidence type="ECO:0000256" key="8">
    <source>
        <dbReference type="ARBA" id="ARBA00023136"/>
    </source>
</evidence>
<evidence type="ECO:0000256" key="9">
    <source>
        <dbReference type="RuleBase" id="RU361142"/>
    </source>
</evidence>
<keyword evidence="8 9" id="KW-0472">Membrane</keyword>
<sequence>MSKLLFIFVVLLAGRSVYPSETGKRTLVLVDNFLIKESHSIFFKSLRERGHQLTFKSADDSSLTLFKYGDLLYDNLIIFSPKVDEFGGKLSKKMILDFIDEGGNLLIATGSKPGVLLRDIAVECGIEIDSPGTSFVGSFVIDHFHYDTSDASHSLISVDPENLIDAPVIVGSRKIAPLLYKGIGLLVNNSNPLVLKLLTAYSTSYSFDPFADIDKTPHLIGRETTLLAAIQTRNNARAVFSGSLDFFSDAAFLSKISKIGGKEYTKSSNEVVVNHLSRWLFKETGVIRVKSVSHHRLNEIEAPMDYTITDMAVFAMELEHKVNDEWKPFSARDLQLEFVRIDPFIRTNVPLVSEGKYKVVFTIPDVYGVFKFLVDYKRIGYTSVFSSTQVSVRPLKHTEYERFIQSAYPYYFSAFSMMIGVFAFSFVFLHADMEKSKTD</sequence>
<evidence type="ECO:0000256" key="6">
    <source>
        <dbReference type="ARBA" id="ARBA00022824"/>
    </source>
</evidence>
<gene>
    <name evidence="12" type="ORF">V9T40_001693</name>
</gene>
<evidence type="ECO:0000259" key="11">
    <source>
        <dbReference type="Pfam" id="PF23358"/>
    </source>
</evidence>
<dbReference type="Pfam" id="PF23358">
    <property type="entry name" value="OST48_MD"/>
    <property type="match status" value="1"/>
</dbReference>
<comment type="pathway">
    <text evidence="2 9">Protein modification; protein glycosylation.</text>
</comment>
<evidence type="ECO:0000313" key="13">
    <source>
        <dbReference type="Proteomes" id="UP001367676"/>
    </source>
</evidence>
<evidence type="ECO:0000256" key="3">
    <source>
        <dbReference type="ARBA" id="ARBA00008743"/>
    </source>
</evidence>
<dbReference type="InterPro" id="IPR055459">
    <property type="entry name" value="OST48_MD"/>
</dbReference>
<keyword evidence="9" id="KW-0732">Signal</keyword>
<dbReference type="InterPro" id="IPR005013">
    <property type="entry name" value="DDOST_48_kDa_subunit"/>
</dbReference>
<evidence type="ECO:0000259" key="10">
    <source>
        <dbReference type="Pfam" id="PF03345"/>
    </source>
</evidence>
<feature type="domain" description="OST48 N-terminal" evidence="10">
    <location>
        <begin position="25"/>
        <end position="279"/>
    </location>
</feature>
<keyword evidence="5 9" id="KW-0812">Transmembrane</keyword>
<dbReference type="GO" id="GO:0018279">
    <property type="term" value="P:protein N-linked glycosylation via asparagine"/>
    <property type="evidence" value="ECO:0007669"/>
    <property type="project" value="UniProtKB-UniRule"/>
</dbReference>
<keyword evidence="7 9" id="KW-1133">Transmembrane helix</keyword>
<dbReference type="PANTHER" id="PTHR10830">
    <property type="entry name" value="DOLICHYL-DIPHOSPHOOLIGOSACCHARIDE--PROTEIN GLYCOSYLTRANSFERASE 48 KDA SUBUNIT"/>
    <property type="match status" value="1"/>
</dbReference>
<protein>
    <recommendedName>
        <fullName evidence="4 9">Dolichyl-diphosphooligosaccharide--protein glycosyltransferase 48 kDa subunit</fullName>
        <shortName evidence="9">Oligosaccharyl transferase 48 kDa subunit</shortName>
    </recommendedName>
</protein>
<accession>A0AAN9THK1</accession>
<evidence type="ECO:0000313" key="12">
    <source>
        <dbReference type="EMBL" id="KAK7590080.1"/>
    </source>
</evidence>
<proteinExistence type="inferred from homology"/>
<dbReference type="AlphaFoldDB" id="A0AAN9THK1"/>
<evidence type="ECO:0000256" key="5">
    <source>
        <dbReference type="ARBA" id="ARBA00022692"/>
    </source>
</evidence>
<keyword evidence="13" id="KW-1185">Reference proteome</keyword>
<dbReference type="Pfam" id="PF03345">
    <property type="entry name" value="OST48_N"/>
    <property type="match status" value="1"/>
</dbReference>
<comment type="subunit">
    <text evidence="9">Component of the oligosaccharyltransferase (OST) complex.</text>
</comment>
<evidence type="ECO:0000256" key="1">
    <source>
        <dbReference type="ARBA" id="ARBA00004115"/>
    </source>
</evidence>
<feature type="transmembrane region" description="Helical" evidence="9">
    <location>
        <begin position="408"/>
        <end position="429"/>
    </location>
</feature>
<comment type="similarity">
    <text evidence="3 9">Belongs to the DDOST 48 kDa subunit family.</text>
</comment>
<dbReference type="Proteomes" id="UP001367676">
    <property type="component" value="Unassembled WGS sequence"/>
</dbReference>
<dbReference type="PANTHER" id="PTHR10830:SF0">
    <property type="entry name" value="DOLICHYL-DIPHOSPHOOLIGOSACCHARIDE--PROTEIN GLYCOSYLTRANSFERASE 48 KDA SUBUNIT"/>
    <property type="match status" value="1"/>
</dbReference>
<feature type="chain" id="PRO_5042664178" description="Dolichyl-diphosphooligosaccharide--protein glycosyltransferase 48 kDa subunit" evidence="9">
    <location>
        <begin position="20"/>
        <end position="439"/>
    </location>
</feature>
<keyword evidence="6 9" id="KW-0256">Endoplasmic reticulum</keyword>
<evidence type="ECO:0000256" key="2">
    <source>
        <dbReference type="ARBA" id="ARBA00004922"/>
    </source>
</evidence>
<reference evidence="12 13" key="1">
    <citation type="submission" date="2024-03" db="EMBL/GenBank/DDBJ databases">
        <title>Adaptation during the transition from Ophiocordyceps entomopathogen to insect associate is accompanied by gene loss and intensified selection.</title>
        <authorList>
            <person name="Ward C.M."/>
            <person name="Onetto C.A."/>
            <person name="Borneman A.R."/>
        </authorList>
    </citation>
    <scope>NUCLEOTIDE SEQUENCE [LARGE SCALE GENOMIC DNA]</scope>
    <source>
        <strain evidence="12">AWRI1</strain>
        <tissue evidence="12">Single Adult Female</tissue>
    </source>
</reference>